<evidence type="ECO:0000259" key="1">
    <source>
        <dbReference type="Pfam" id="PF14065"/>
    </source>
</evidence>
<evidence type="ECO:0000313" key="2">
    <source>
        <dbReference type="EMBL" id="MET6997352.1"/>
    </source>
</evidence>
<reference evidence="2 3" key="1">
    <citation type="submission" date="2024-06" db="EMBL/GenBank/DDBJ databases">
        <title>Chitinophaga defluvii sp. nov., isolated from municipal sewage.</title>
        <authorList>
            <person name="Zhang L."/>
        </authorList>
    </citation>
    <scope>NUCLEOTIDE SEQUENCE [LARGE SCALE GENOMIC DNA]</scope>
    <source>
        <strain evidence="2 3">H8</strain>
    </source>
</reference>
<organism evidence="2 3">
    <name type="scientific">Chitinophaga defluvii</name>
    <dbReference type="NCBI Taxonomy" id="3163343"/>
    <lineage>
        <taxon>Bacteria</taxon>
        <taxon>Pseudomonadati</taxon>
        <taxon>Bacteroidota</taxon>
        <taxon>Chitinophagia</taxon>
        <taxon>Chitinophagales</taxon>
        <taxon>Chitinophagaceae</taxon>
        <taxon>Chitinophaga</taxon>
    </lineage>
</organism>
<gene>
    <name evidence="2" type="ORF">ABR189_08215</name>
</gene>
<keyword evidence="3" id="KW-1185">Reference proteome</keyword>
<protein>
    <submittedName>
        <fullName evidence="2">DUF4255 domain-containing protein</fullName>
    </submittedName>
</protein>
<proteinExistence type="predicted"/>
<feature type="domain" description="Pvc16 N-terminal" evidence="1">
    <location>
        <begin position="8"/>
        <end position="190"/>
    </location>
</feature>
<dbReference type="EMBL" id="JBEXAC010000001">
    <property type="protein sequence ID" value="MET6997352.1"/>
    <property type="molecule type" value="Genomic_DNA"/>
</dbReference>
<comment type="caution">
    <text evidence="2">The sequence shown here is derived from an EMBL/GenBank/DDBJ whole genome shotgun (WGS) entry which is preliminary data.</text>
</comment>
<dbReference type="InterPro" id="IPR025351">
    <property type="entry name" value="Pvc16_N"/>
</dbReference>
<dbReference type="Proteomes" id="UP001549749">
    <property type="component" value="Unassembled WGS sequence"/>
</dbReference>
<name>A0ABV2T2T1_9BACT</name>
<evidence type="ECO:0000313" key="3">
    <source>
        <dbReference type="Proteomes" id="UP001549749"/>
    </source>
</evidence>
<accession>A0ABV2T2T1</accession>
<dbReference type="RefSeq" id="WP_354659990.1">
    <property type="nucleotide sequence ID" value="NZ_JBEXAC010000001.1"/>
</dbReference>
<sequence>MIDAAFTLLRSQLVAYINSLGDGGDGEAEVKLANVATLESDNKPDFEPNIVMSLVNIEEEATLKNTPAAYRTLQGVSYRNPPVFLNLYMLVSAHYKDDYEKSLLRLSNVIQFFQSKNSFSISNAPFQEDTLLLRENYTEMQLHLEMFSLSFEQINHLWGSLGGKQAPAVLYKIRLVRITENRTTASGSLIESITGQDGTPYIS</sequence>
<dbReference type="Pfam" id="PF14065">
    <property type="entry name" value="Pvc16_N"/>
    <property type="match status" value="1"/>
</dbReference>